<accession>A0A1W1EG22</accession>
<evidence type="ECO:0000256" key="1">
    <source>
        <dbReference type="SAM" id="Phobius"/>
    </source>
</evidence>
<evidence type="ECO:0000313" key="2">
    <source>
        <dbReference type="EMBL" id="SFZ98984.1"/>
    </source>
</evidence>
<protein>
    <submittedName>
        <fullName evidence="2">Uncharacterized protein</fullName>
    </submittedName>
</protein>
<proteinExistence type="predicted"/>
<keyword evidence="1" id="KW-0812">Transmembrane</keyword>
<reference evidence="2" key="1">
    <citation type="submission" date="2016-10" db="EMBL/GenBank/DDBJ databases">
        <authorList>
            <person name="de Groot N.N."/>
        </authorList>
    </citation>
    <scope>NUCLEOTIDE SEQUENCE</scope>
</reference>
<keyword evidence="1" id="KW-0472">Membrane</keyword>
<keyword evidence="1" id="KW-1133">Transmembrane helix</keyword>
<gene>
    <name evidence="2" type="ORF">MNB_SV-5-898</name>
</gene>
<dbReference type="AlphaFoldDB" id="A0A1W1EG22"/>
<dbReference type="EMBL" id="FPKX01000074">
    <property type="protein sequence ID" value="SFZ98984.1"/>
    <property type="molecule type" value="Genomic_DNA"/>
</dbReference>
<name>A0A1W1EG22_9ZZZZ</name>
<organism evidence="2">
    <name type="scientific">hydrothermal vent metagenome</name>
    <dbReference type="NCBI Taxonomy" id="652676"/>
    <lineage>
        <taxon>unclassified sequences</taxon>
        <taxon>metagenomes</taxon>
        <taxon>ecological metagenomes</taxon>
    </lineage>
</organism>
<feature type="transmembrane region" description="Helical" evidence="1">
    <location>
        <begin position="6"/>
        <end position="25"/>
    </location>
</feature>
<sequence length="44" mass="4991">MNIDLMQTLYTVVMVIVAFLGAVIITKTISKYLKLDDKIKDDES</sequence>